<dbReference type="EMBL" id="JAVJAF010000001">
    <property type="protein sequence ID" value="MDR6235279.1"/>
    <property type="molecule type" value="Genomic_DNA"/>
</dbReference>
<dbReference type="AlphaFoldDB" id="A0AAJ2BJ84"/>
<feature type="compositionally biased region" description="Pro residues" evidence="1">
    <location>
        <begin position="79"/>
        <end position="91"/>
    </location>
</feature>
<organism evidence="3 4">
    <name type="scientific">Pseudomonas oryzihabitans</name>
    <dbReference type="NCBI Taxonomy" id="47885"/>
    <lineage>
        <taxon>Bacteria</taxon>
        <taxon>Pseudomonadati</taxon>
        <taxon>Pseudomonadota</taxon>
        <taxon>Gammaproteobacteria</taxon>
        <taxon>Pseudomonadales</taxon>
        <taxon>Pseudomonadaceae</taxon>
        <taxon>Pseudomonas</taxon>
    </lineage>
</organism>
<dbReference type="Proteomes" id="UP001268036">
    <property type="component" value="Unassembled WGS sequence"/>
</dbReference>
<evidence type="ECO:0000256" key="1">
    <source>
        <dbReference type="SAM" id="MobiDB-lite"/>
    </source>
</evidence>
<keyword evidence="2" id="KW-0812">Transmembrane</keyword>
<keyword evidence="2" id="KW-1133">Transmembrane helix</keyword>
<reference evidence="3" key="1">
    <citation type="submission" date="2023-08" db="EMBL/GenBank/DDBJ databases">
        <title>Functional and genomic diversity of the sorghum phyllosphere microbiome.</title>
        <authorList>
            <person name="Shade A."/>
        </authorList>
    </citation>
    <scope>NUCLEOTIDE SEQUENCE</scope>
    <source>
        <strain evidence="3">SORGH_AS_0201</strain>
    </source>
</reference>
<evidence type="ECO:0000313" key="3">
    <source>
        <dbReference type="EMBL" id="MDR6235279.1"/>
    </source>
</evidence>
<dbReference type="RefSeq" id="WP_309759744.1">
    <property type="nucleotide sequence ID" value="NZ_JAVJAF010000001.1"/>
</dbReference>
<gene>
    <name evidence="3" type="ORF">QE440_003020</name>
</gene>
<keyword evidence="2" id="KW-0472">Membrane</keyword>
<name>A0AAJ2BJ84_9PSED</name>
<sequence>MPTKDRHGKTAQDYRSALIAELDAIPNYRRRKPQHSPLLLIWLLVPVALLWLNWPWVQRWLHHAPMAEQPLDVSEAQAPTPPPSTALPAPEPRQALPAPQSLDTCLKQGNVVDEEVLRCRYGALPRAQEPAIPSQGMVSAAYLAQYKADRELAPTRTSSSPSFTESHWVRKWDGSGSYLATWDVQDNRIDYGSVCGNHRKGSIEYRECRKGAKQWFKEKCAELRNLEGKESMRERYCSAANGFGAIN</sequence>
<evidence type="ECO:0000313" key="4">
    <source>
        <dbReference type="Proteomes" id="UP001268036"/>
    </source>
</evidence>
<feature type="region of interest" description="Disordered" evidence="1">
    <location>
        <begin position="73"/>
        <end position="97"/>
    </location>
</feature>
<feature type="transmembrane region" description="Helical" evidence="2">
    <location>
        <begin position="38"/>
        <end position="57"/>
    </location>
</feature>
<comment type="caution">
    <text evidence="3">The sequence shown here is derived from an EMBL/GenBank/DDBJ whole genome shotgun (WGS) entry which is preliminary data.</text>
</comment>
<proteinExistence type="predicted"/>
<evidence type="ECO:0000256" key="2">
    <source>
        <dbReference type="SAM" id="Phobius"/>
    </source>
</evidence>
<protein>
    <submittedName>
        <fullName evidence="3">Uncharacterized protein</fullName>
    </submittedName>
</protein>
<accession>A0AAJ2BJ84</accession>